<evidence type="ECO:0000256" key="4">
    <source>
        <dbReference type="ARBA" id="ARBA00023242"/>
    </source>
</evidence>
<dbReference type="PROSITE" id="PS50048">
    <property type="entry name" value="ZN2_CY6_FUNGAL_2"/>
    <property type="match status" value="1"/>
</dbReference>
<keyword evidence="4" id="KW-0539">Nucleus</keyword>
<dbReference type="InterPro" id="IPR053181">
    <property type="entry name" value="EcdB-like_regulator"/>
</dbReference>
<dbReference type="AlphaFoldDB" id="A0A2J5HZP6"/>
<dbReference type="SMART" id="SM00066">
    <property type="entry name" value="GAL4"/>
    <property type="match status" value="1"/>
</dbReference>
<dbReference type="SUPFAM" id="SSF57701">
    <property type="entry name" value="Zn2/Cys6 DNA-binding domain"/>
    <property type="match status" value="1"/>
</dbReference>
<evidence type="ECO:0000256" key="3">
    <source>
        <dbReference type="ARBA" id="ARBA00023163"/>
    </source>
</evidence>
<evidence type="ECO:0000313" key="8">
    <source>
        <dbReference type="Proteomes" id="UP000235023"/>
    </source>
</evidence>
<dbReference type="PANTHER" id="PTHR47785">
    <property type="entry name" value="ZN(II)2CYS6 TRANSCRIPTION FACTOR (EUROFUNG)-RELATED-RELATED"/>
    <property type="match status" value="1"/>
</dbReference>
<evidence type="ECO:0000256" key="5">
    <source>
        <dbReference type="SAM" id="MobiDB-lite"/>
    </source>
</evidence>
<dbReference type="OrthoDB" id="4356994at2759"/>
<dbReference type="InterPro" id="IPR001138">
    <property type="entry name" value="Zn2Cys6_DnaBD"/>
</dbReference>
<dbReference type="Pfam" id="PF00172">
    <property type="entry name" value="Zn_clus"/>
    <property type="match status" value="1"/>
</dbReference>
<accession>A0A2J5HZP6</accession>
<feature type="region of interest" description="Disordered" evidence="5">
    <location>
        <begin position="117"/>
        <end position="144"/>
    </location>
</feature>
<dbReference type="CDD" id="cd12148">
    <property type="entry name" value="fungal_TF_MHR"/>
    <property type="match status" value="1"/>
</dbReference>
<keyword evidence="3" id="KW-0804">Transcription</keyword>
<protein>
    <recommendedName>
        <fullName evidence="6">Zn(2)-C6 fungal-type domain-containing protein</fullName>
    </recommendedName>
</protein>
<dbReference type="GO" id="GO:0009893">
    <property type="term" value="P:positive regulation of metabolic process"/>
    <property type="evidence" value="ECO:0007669"/>
    <property type="project" value="UniProtKB-ARBA"/>
</dbReference>
<name>A0A2J5HZP6_9EURO</name>
<evidence type="ECO:0000259" key="6">
    <source>
        <dbReference type="PROSITE" id="PS50048"/>
    </source>
</evidence>
<proteinExistence type="predicted"/>
<dbReference type="GO" id="GO:0008270">
    <property type="term" value="F:zinc ion binding"/>
    <property type="evidence" value="ECO:0007669"/>
    <property type="project" value="InterPro"/>
</dbReference>
<gene>
    <name evidence="7" type="ORF">BDW42DRAFT_69721</name>
</gene>
<evidence type="ECO:0000256" key="1">
    <source>
        <dbReference type="ARBA" id="ARBA00023015"/>
    </source>
</evidence>
<reference evidence="8" key="1">
    <citation type="submission" date="2017-12" db="EMBL/GenBank/DDBJ databases">
        <authorList>
            <consortium name="DOE Joint Genome Institute"/>
            <person name="Mondo S.J."/>
            <person name="Kjaerbolling I."/>
            <person name="Vesth T.C."/>
            <person name="Frisvad J.C."/>
            <person name="Nybo J.L."/>
            <person name="Theobald S."/>
            <person name="Kuo A."/>
            <person name="Bowyer P."/>
            <person name="Matsuda Y."/>
            <person name="Lyhne E.K."/>
            <person name="Kogle M.E."/>
            <person name="Clum A."/>
            <person name="Lipzen A."/>
            <person name="Salamov A."/>
            <person name="Ngan C.Y."/>
            <person name="Daum C."/>
            <person name="Chiniquy J."/>
            <person name="Barry K."/>
            <person name="LaButti K."/>
            <person name="Haridas S."/>
            <person name="Simmons B.A."/>
            <person name="Magnuson J.K."/>
            <person name="Mortensen U.H."/>
            <person name="Larsen T.O."/>
            <person name="Grigoriev I.V."/>
            <person name="Baker S.E."/>
            <person name="Andersen M.R."/>
            <person name="Nordberg H.P."/>
            <person name="Cantor M.N."/>
            <person name="Hua S.X."/>
        </authorList>
    </citation>
    <scope>NUCLEOTIDE SEQUENCE [LARGE SCALE GENOMIC DNA]</scope>
    <source>
        <strain evidence="8">IBT 19404</strain>
    </source>
</reference>
<dbReference type="PROSITE" id="PS00463">
    <property type="entry name" value="ZN2_CY6_FUNGAL_1"/>
    <property type="match status" value="1"/>
</dbReference>
<keyword evidence="2" id="KW-0238">DNA-binding</keyword>
<dbReference type="EMBL" id="KZ559522">
    <property type="protein sequence ID" value="PLN82967.1"/>
    <property type="molecule type" value="Genomic_DNA"/>
</dbReference>
<feature type="compositionally biased region" description="Polar residues" evidence="5">
    <location>
        <begin position="120"/>
        <end position="135"/>
    </location>
</feature>
<dbReference type="Gene3D" id="4.10.240.10">
    <property type="entry name" value="Zn(2)-C6 fungal-type DNA-binding domain"/>
    <property type="match status" value="1"/>
</dbReference>
<dbReference type="PANTHER" id="PTHR47785:SF5">
    <property type="entry name" value="ZN(II)2CYS6 TRANSCRIPTION FACTOR (EUROFUNG)"/>
    <property type="match status" value="1"/>
</dbReference>
<organism evidence="7 8">
    <name type="scientific">Aspergillus taichungensis</name>
    <dbReference type="NCBI Taxonomy" id="482145"/>
    <lineage>
        <taxon>Eukaryota</taxon>
        <taxon>Fungi</taxon>
        <taxon>Dikarya</taxon>
        <taxon>Ascomycota</taxon>
        <taxon>Pezizomycotina</taxon>
        <taxon>Eurotiomycetes</taxon>
        <taxon>Eurotiomycetidae</taxon>
        <taxon>Eurotiales</taxon>
        <taxon>Aspergillaceae</taxon>
        <taxon>Aspergillus</taxon>
        <taxon>Aspergillus subgen. Circumdati</taxon>
    </lineage>
</organism>
<sequence>MDLDMDVPPTGPQGAPSAMQSAARPTANRRRPACQLCRKRKVRCDNARPTCGFCRHNEVPCEYITRSEDGKGDLKQVFERLDGLSQAVENIQHLLTSNSGLPRRGPSAHSVAESEMTLVDTPQPTWPSGLTPQGRQGSGPMKAAEPHKDYLQIPACRGSCDTVLTWPVFLGRFRESSLITTLFQSSHGSVEGRPMETWNVPDGFQSTPDEQIPFLVDRFIQNVHTKNPIVDLETLIRSGRHAAEFGLQWDAQSCLVLIACALGCISQPFTYSMQGPHPEVSLHEGLGRQTFSTSSSAPGLREGETFFVMACRRIGLLRYSVVGAQCHFFAGVYLMYTFRPLSAWNHFYQAATFYRLRLRMIDGLDTSAYETEQQGAPVTERLEQSLYWSCFKSEVEIRVELPLPQSAIAEYEYPALFPTPPTLSDVYPENDYQGQGWTSIQTPSRSADDSQANRRHPLFGRAGVDVRNHILKLFDEEQSWYYYLTEVALRRIGNRVQNAFYRGEPSSWSNIKPLIPIALEFESQIHAWSANLPATMQYYANETAPGHTRQGASSSDTQDSISLELSWAIGNRFLEIRLWLYQPFLYFAAHHPIEATTSPVTETTFLALTPEEARTVRGLVQSGLDCSMKILDARCLRHRHHGIWFDLRALVTASLIFIALAKGGNIDLPGIDSPGGIRSRLDRTLEALDYWEDEAPDIKKARRVLEDLIRETS</sequence>
<dbReference type="GO" id="GO:0000981">
    <property type="term" value="F:DNA-binding transcription factor activity, RNA polymerase II-specific"/>
    <property type="evidence" value="ECO:0007669"/>
    <property type="project" value="InterPro"/>
</dbReference>
<dbReference type="InterPro" id="IPR036864">
    <property type="entry name" value="Zn2-C6_fun-type_DNA-bd_sf"/>
</dbReference>
<dbReference type="GO" id="GO:0003677">
    <property type="term" value="F:DNA binding"/>
    <property type="evidence" value="ECO:0007669"/>
    <property type="project" value="UniProtKB-KW"/>
</dbReference>
<evidence type="ECO:0000256" key="2">
    <source>
        <dbReference type="ARBA" id="ARBA00023125"/>
    </source>
</evidence>
<dbReference type="CDD" id="cd00067">
    <property type="entry name" value="GAL4"/>
    <property type="match status" value="1"/>
</dbReference>
<dbReference type="Proteomes" id="UP000235023">
    <property type="component" value="Unassembled WGS sequence"/>
</dbReference>
<feature type="region of interest" description="Disordered" evidence="5">
    <location>
        <begin position="1"/>
        <end position="28"/>
    </location>
</feature>
<keyword evidence="8" id="KW-1185">Reference proteome</keyword>
<keyword evidence="1" id="KW-0805">Transcription regulation</keyword>
<feature type="domain" description="Zn(2)-C6 fungal-type" evidence="6">
    <location>
        <begin position="33"/>
        <end position="63"/>
    </location>
</feature>
<evidence type="ECO:0000313" key="7">
    <source>
        <dbReference type="EMBL" id="PLN82967.1"/>
    </source>
</evidence>